<organism evidence="2 3">
    <name type="scientific">Lactococcus lactis</name>
    <dbReference type="NCBI Taxonomy" id="1358"/>
    <lineage>
        <taxon>Bacteria</taxon>
        <taxon>Bacillati</taxon>
        <taxon>Bacillota</taxon>
        <taxon>Bacilli</taxon>
        <taxon>Lactobacillales</taxon>
        <taxon>Streptococcaceae</taxon>
        <taxon>Lactococcus</taxon>
    </lineage>
</organism>
<feature type="domain" description="Replication initiation protein-like C-terminal" evidence="1">
    <location>
        <begin position="1"/>
        <end position="61"/>
    </location>
</feature>
<dbReference type="EMBL" id="JAOWLP010000069">
    <property type="protein sequence ID" value="MDG4982531.1"/>
    <property type="molecule type" value="Genomic_DNA"/>
</dbReference>
<name>A0A9X4NJD1_9LACT</name>
<evidence type="ECO:0000259" key="1">
    <source>
        <dbReference type="Pfam" id="PF02486"/>
    </source>
</evidence>
<reference evidence="2" key="2">
    <citation type="journal article" date="2023" name="Food Microbiol.">
        <title>Evaluation of the fermentation potential of lactic acid bacteria isolated from herbs, fruits and vegetables as starter cultures in nut-based milk alternatives.</title>
        <authorList>
            <person name="Huang W."/>
            <person name="Dong A."/>
            <person name="Pham H.T."/>
            <person name="Zhou C."/>
            <person name="Huo Z."/>
            <person name="Watjen A.P."/>
            <person name="Prakash S."/>
            <person name="Bang-Berthelsen C.H."/>
            <person name="Turner M.S."/>
        </authorList>
    </citation>
    <scope>NUCLEOTIDE SEQUENCE</scope>
    <source>
        <strain evidence="2">581</strain>
    </source>
</reference>
<reference evidence="2" key="1">
    <citation type="submission" date="2022-10" db="EMBL/GenBank/DDBJ databases">
        <authorList>
            <person name="Turner M.S."/>
            <person name="Huang W."/>
        </authorList>
    </citation>
    <scope>NUCLEOTIDE SEQUENCE</scope>
    <source>
        <strain evidence="2">581</strain>
    </source>
</reference>
<protein>
    <submittedName>
        <fullName evidence="2">Replication initiation factor domain-containing protein</fullName>
    </submittedName>
</protein>
<evidence type="ECO:0000313" key="3">
    <source>
        <dbReference type="Proteomes" id="UP001152656"/>
    </source>
</evidence>
<keyword evidence="2" id="KW-0396">Initiation factor</keyword>
<dbReference type="AlphaFoldDB" id="A0A9X4NJD1"/>
<proteinExistence type="predicted"/>
<dbReference type="Proteomes" id="UP001152656">
    <property type="component" value="Unassembled WGS sequence"/>
</dbReference>
<dbReference type="Pfam" id="PF02486">
    <property type="entry name" value="Rep_trans"/>
    <property type="match status" value="1"/>
</dbReference>
<dbReference type="InterPro" id="IPR003491">
    <property type="entry name" value="REP-like_C"/>
</dbReference>
<keyword evidence="2" id="KW-0648">Protein biosynthesis</keyword>
<gene>
    <name evidence="2" type="ORF">OGZ39_12985</name>
</gene>
<comment type="caution">
    <text evidence="2">The sequence shown here is derived from an EMBL/GenBank/DDBJ whole genome shotgun (WGS) entry which is preliminary data.</text>
</comment>
<sequence>YFGSKQTHLFFRFYEKDYERASQEMASVEAIREMYGLRNRYEISMRKEISTDFIKRYIEEDFDLADEGV</sequence>
<feature type="non-terminal residue" evidence="2">
    <location>
        <position position="1"/>
    </location>
</feature>
<accession>A0A9X4NJD1</accession>
<dbReference type="GO" id="GO:0003743">
    <property type="term" value="F:translation initiation factor activity"/>
    <property type="evidence" value="ECO:0007669"/>
    <property type="project" value="UniProtKB-KW"/>
</dbReference>
<feature type="non-terminal residue" evidence="2">
    <location>
        <position position="69"/>
    </location>
</feature>
<evidence type="ECO:0000313" key="2">
    <source>
        <dbReference type="EMBL" id="MDG4982531.1"/>
    </source>
</evidence>
<dbReference type="RefSeq" id="WP_278216579.1">
    <property type="nucleotide sequence ID" value="NZ_JAOWLP010000069.1"/>
</dbReference>